<evidence type="ECO:0000256" key="5">
    <source>
        <dbReference type="ARBA" id="ARBA00022989"/>
    </source>
</evidence>
<evidence type="ECO:0000259" key="8">
    <source>
        <dbReference type="PROSITE" id="PS50928"/>
    </source>
</evidence>
<dbReference type="InterPro" id="IPR000515">
    <property type="entry name" value="MetI-like"/>
</dbReference>
<dbReference type="EMBL" id="BAABGQ010000006">
    <property type="protein sequence ID" value="GAA4499834.1"/>
    <property type="molecule type" value="Genomic_DNA"/>
</dbReference>
<name>A0ABP8Q9X9_9BACT</name>
<accession>A0ABP8Q9X9</accession>
<comment type="similarity">
    <text evidence="7">Belongs to the binding-protein-dependent transport system permease family.</text>
</comment>
<feature type="transmembrane region" description="Helical" evidence="7">
    <location>
        <begin position="12"/>
        <end position="30"/>
    </location>
</feature>
<keyword evidence="2 7" id="KW-0813">Transport</keyword>
<feature type="transmembrane region" description="Helical" evidence="7">
    <location>
        <begin position="219"/>
        <end position="242"/>
    </location>
</feature>
<evidence type="ECO:0000256" key="2">
    <source>
        <dbReference type="ARBA" id="ARBA00022448"/>
    </source>
</evidence>
<dbReference type="PANTHER" id="PTHR43163">
    <property type="entry name" value="DIPEPTIDE TRANSPORT SYSTEM PERMEASE PROTEIN DPPB-RELATED"/>
    <property type="match status" value="1"/>
</dbReference>
<keyword evidence="5 7" id="KW-1133">Transmembrane helix</keyword>
<evidence type="ECO:0000256" key="4">
    <source>
        <dbReference type="ARBA" id="ARBA00022692"/>
    </source>
</evidence>
<dbReference type="RefSeq" id="WP_208131371.1">
    <property type="nucleotide sequence ID" value="NZ_BAABGQ010000006.1"/>
</dbReference>
<feature type="transmembrane region" description="Helical" evidence="7">
    <location>
        <begin position="164"/>
        <end position="188"/>
    </location>
</feature>
<evidence type="ECO:0000313" key="10">
    <source>
        <dbReference type="Proteomes" id="UP001501243"/>
    </source>
</evidence>
<dbReference type="PROSITE" id="PS50928">
    <property type="entry name" value="ABC_TM1"/>
    <property type="match status" value="1"/>
</dbReference>
<dbReference type="CDD" id="cd06261">
    <property type="entry name" value="TM_PBP2"/>
    <property type="match status" value="1"/>
</dbReference>
<gene>
    <name evidence="9" type="ORF">GCM10023172_19080</name>
</gene>
<dbReference type="PANTHER" id="PTHR43163:SF6">
    <property type="entry name" value="DIPEPTIDE TRANSPORT SYSTEM PERMEASE PROTEIN DPPB-RELATED"/>
    <property type="match status" value="1"/>
</dbReference>
<evidence type="ECO:0000256" key="7">
    <source>
        <dbReference type="RuleBase" id="RU363032"/>
    </source>
</evidence>
<evidence type="ECO:0000256" key="1">
    <source>
        <dbReference type="ARBA" id="ARBA00004651"/>
    </source>
</evidence>
<comment type="caution">
    <text evidence="9">The sequence shown here is derived from an EMBL/GenBank/DDBJ whole genome shotgun (WGS) entry which is preliminary data.</text>
</comment>
<feature type="domain" description="ABC transmembrane type-1" evidence="8">
    <location>
        <begin position="127"/>
        <end position="345"/>
    </location>
</feature>
<feature type="transmembrane region" description="Helical" evidence="7">
    <location>
        <begin position="127"/>
        <end position="152"/>
    </location>
</feature>
<keyword evidence="6 7" id="KW-0472">Membrane</keyword>
<dbReference type="SUPFAM" id="SSF161098">
    <property type="entry name" value="MetI-like"/>
    <property type="match status" value="1"/>
</dbReference>
<evidence type="ECO:0000256" key="6">
    <source>
        <dbReference type="ARBA" id="ARBA00023136"/>
    </source>
</evidence>
<evidence type="ECO:0000313" key="9">
    <source>
        <dbReference type="EMBL" id="GAA4499834.1"/>
    </source>
</evidence>
<evidence type="ECO:0000256" key="3">
    <source>
        <dbReference type="ARBA" id="ARBA00022475"/>
    </source>
</evidence>
<keyword evidence="3" id="KW-1003">Cell membrane</keyword>
<dbReference type="Proteomes" id="UP001501243">
    <property type="component" value="Unassembled WGS sequence"/>
</dbReference>
<sequence length="353" mass="37378">MLRWLIARLGRAAAAAWLIASLVFIASRLLPGSPEQQALAEAGDLSRPAAGVLSAANQAQNRLALRRRLGLELPLFYVTRSPGPPGRWQWHGTANQYHAWVVALLHGDWGHSYRDGQPVLALLRQALVYSLPLAGAAAGLAVGLALALALYLAQEPGGLLRQVVFTLLSALQVMPLFLLALGLLLLLANPDFINILPAAGQGPADATRWQLAGYWAARAALPLLSLVLAVLPELTLPLVALLRYETRAGYATTARAKGLTAMQILRRHALPNAVLPLLTTLADLLPTLAAGVVVVEVLFALPGNGRLLAEAAAAHDYPLVVGGVLLTAGARLLGLVLADVLYFLLDPRLRPAA</sequence>
<keyword evidence="4 7" id="KW-0812">Transmembrane</keyword>
<keyword evidence="10" id="KW-1185">Reference proteome</keyword>
<organism evidence="9 10">
    <name type="scientific">Hymenobacter ginsengisoli</name>
    <dbReference type="NCBI Taxonomy" id="1051626"/>
    <lineage>
        <taxon>Bacteria</taxon>
        <taxon>Pseudomonadati</taxon>
        <taxon>Bacteroidota</taxon>
        <taxon>Cytophagia</taxon>
        <taxon>Cytophagales</taxon>
        <taxon>Hymenobacteraceae</taxon>
        <taxon>Hymenobacter</taxon>
    </lineage>
</organism>
<dbReference type="InterPro" id="IPR035906">
    <property type="entry name" value="MetI-like_sf"/>
</dbReference>
<protein>
    <submittedName>
        <fullName evidence="9">ABC transporter permease</fullName>
    </submittedName>
</protein>
<dbReference type="Gene3D" id="1.10.3720.10">
    <property type="entry name" value="MetI-like"/>
    <property type="match status" value="1"/>
</dbReference>
<comment type="subcellular location">
    <subcellularLocation>
        <location evidence="1 7">Cell membrane</location>
        <topology evidence="1 7">Multi-pass membrane protein</topology>
    </subcellularLocation>
</comment>
<feature type="transmembrane region" description="Helical" evidence="7">
    <location>
        <begin position="319"/>
        <end position="345"/>
    </location>
</feature>
<proteinExistence type="inferred from homology"/>
<feature type="transmembrane region" description="Helical" evidence="7">
    <location>
        <begin position="273"/>
        <end position="299"/>
    </location>
</feature>
<reference evidence="10" key="1">
    <citation type="journal article" date="2019" name="Int. J. Syst. Evol. Microbiol.">
        <title>The Global Catalogue of Microorganisms (GCM) 10K type strain sequencing project: providing services to taxonomists for standard genome sequencing and annotation.</title>
        <authorList>
            <consortium name="The Broad Institute Genomics Platform"/>
            <consortium name="The Broad Institute Genome Sequencing Center for Infectious Disease"/>
            <person name="Wu L."/>
            <person name="Ma J."/>
        </authorList>
    </citation>
    <scope>NUCLEOTIDE SEQUENCE [LARGE SCALE GENOMIC DNA]</scope>
    <source>
        <strain evidence="10">JCM 17841</strain>
    </source>
</reference>
<dbReference type="Pfam" id="PF00528">
    <property type="entry name" value="BPD_transp_1"/>
    <property type="match status" value="1"/>
</dbReference>